<feature type="transmembrane region" description="Helical" evidence="5">
    <location>
        <begin position="268"/>
        <end position="287"/>
    </location>
</feature>
<evidence type="ECO:0000256" key="3">
    <source>
        <dbReference type="ARBA" id="ARBA00022989"/>
    </source>
</evidence>
<protein>
    <recommendedName>
        <fullName evidence="6">O-antigen ligase-related domain-containing protein</fullName>
    </recommendedName>
</protein>
<dbReference type="GO" id="GO:0016020">
    <property type="term" value="C:membrane"/>
    <property type="evidence" value="ECO:0007669"/>
    <property type="project" value="UniProtKB-SubCell"/>
</dbReference>
<dbReference type="eggNOG" id="COG3307">
    <property type="taxonomic scope" value="Bacteria"/>
</dbReference>
<evidence type="ECO:0000256" key="1">
    <source>
        <dbReference type="ARBA" id="ARBA00004141"/>
    </source>
</evidence>
<dbReference type="OrthoDB" id="7595044at2"/>
<dbReference type="EMBL" id="DS989868">
    <property type="protein sequence ID" value="EDX71894.1"/>
    <property type="molecule type" value="Genomic_DNA"/>
</dbReference>
<comment type="subcellular location">
    <subcellularLocation>
        <location evidence="1">Membrane</location>
        <topology evidence="1">Multi-pass membrane protein</topology>
    </subcellularLocation>
</comment>
<feature type="transmembrane region" description="Helical" evidence="5">
    <location>
        <begin position="135"/>
        <end position="157"/>
    </location>
</feature>
<feature type="domain" description="O-antigen ligase-related" evidence="6">
    <location>
        <begin position="230"/>
        <end position="371"/>
    </location>
</feature>
<reference evidence="7 8" key="1">
    <citation type="submission" date="2008-07" db="EMBL/GenBank/DDBJ databases">
        <authorList>
            <person name="Tandeau de Marsac N."/>
            <person name="Ferriera S."/>
            <person name="Johnson J."/>
            <person name="Kravitz S."/>
            <person name="Beeson K."/>
            <person name="Sutton G."/>
            <person name="Rogers Y.-H."/>
            <person name="Friedman R."/>
            <person name="Frazier M."/>
            <person name="Venter J.C."/>
        </authorList>
    </citation>
    <scope>NUCLEOTIDE SEQUENCE [LARGE SCALE GENOMIC DNA]</scope>
    <source>
        <strain evidence="7 8">PCC 7420</strain>
    </source>
</reference>
<feature type="transmembrane region" description="Helical" evidence="5">
    <location>
        <begin position="196"/>
        <end position="214"/>
    </location>
</feature>
<dbReference type="AlphaFoldDB" id="B4W1K5"/>
<keyword evidence="2 5" id="KW-0812">Transmembrane</keyword>
<feature type="transmembrane region" description="Helical" evidence="5">
    <location>
        <begin position="220"/>
        <end position="240"/>
    </location>
</feature>
<evidence type="ECO:0000259" key="6">
    <source>
        <dbReference type="Pfam" id="PF04932"/>
    </source>
</evidence>
<keyword evidence="3 5" id="KW-1133">Transmembrane helix</keyword>
<dbReference type="STRING" id="118168.MC7420_5038"/>
<feature type="transmembrane region" description="Helical" evidence="5">
    <location>
        <begin position="12"/>
        <end position="39"/>
    </location>
</feature>
<gene>
    <name evidence="7" type="ORF">MC7420_5038</name>
</gene>
<dbReference type="RefSeq" id="WP_006105002.1">
    <property type="nucleotide sequence ID" value="NZ_DS989868.1"/>
</dbReference>
<dbReference type="InterPro" id="IPR007016">
    <property type="entry name" value="O-antigen_ligase-rel_domated"/>
</dbReference>
<feature type="transmembrane region" description="Helical" evidence="5">
    <location>
        <begin position="59"/>
        <end position="76"/>
    </location>
</feature>
<evidence type="ECO:0000256" key="2">
    <source>
        <dbReference type="ARBA" id="ARBA00022692"/>
    </source>
</evidence>
<organism evidence="7 8">
    <name type="scientific">Coleofasciculus chthonoplastes PCC 7420</name>
    <dbReference type="NCBI Taxonomy" id="118168"/>
    <lineage>
        <taxon>Bacteria</taxon>
        <taxon>Bacillati</taxon>
        <taxon>Cyanobacteriota</taxon>
        <taxon>Cyanophyceae</taxon>
        <taxon>Coleofasciculales</taxon>
        <taxon>Coleofasciculaceae</taxon>
        <taxon>Coleofasciculus</taxon>
    </lineage>
</organism>
<dbReference type="HOGENOM" id="CLU_586233_0_0_3"/>
<proteinExistence type="predicted"/>
<dbReference type="Proteomes" id="UP000003835">
    <property type="component" value="Unassembled WGS sequence"/>
</dbReference>
<keyword evidence="4 5" id="KW-0472">Membrane</keyword>
<evidence type="ECO:0000256" key="5">
    <source>
        <dbReference type="SAM" id="Phobius"/>
    </source>
</evidence>
<evidence type="ECO:0000256" key="4">
    <source>
        <dbReference type="ARBA" id="ARBA00023136"/>
    </source>
</evidence>
<accession>B4W1K5</accession>
<evidence type="ECO:0000313" key="7">
    <source>
        <dbReference type="EMBL" id="EDX71894.1"/>
    </source>
</evidence>
<sequence>MTPQAQLAMLAWIPVVLFLFVRFPAQKAVIIGFIGAWLFLPQKAGFYFSGLPDYDRVSAVSYSILLATFVFDVGRFRSFKFSWIDIPMVIWCLCQLASSITSGLGAYDGMSAVLGTTMQWGVPYFLGRIYLNDLVGLRLLAIGIFIGGLIYTPLCLYEIRMSPRLHVMVYGYFPHSFVQTVRYGGFRPQVFMRHGLQVGIWMMAASLIGIWLWQSGVLKKLWGIPVSWLVSVLCITFVLAKSTGAWALMALGLIILFVAKWFRTALPFVLTIVIVFSYLYGGVTGEFTGERKDGIIDAVAQVTGEERAGSLGARFNQEEIIGDMARQKILFGWGGWGWTAEDDDSNKTYSAADSFWILTFASHGVVGLLSIYLAMLLPVFSFWWLCYPATTWFHPQVAPAAAVAVVVLLFMADCLLNAHPTPTYILASGSLAGLVIKETRIKQVKSNRAAVTRHSLAQKRQHQHN</sequence>
<name>B4W1K5_9CYAN</name>
<feature type="transmembrane region" description="Helical" evidence="5">
    <location>
        <begin position="355"/>
        <end position="385"/>
    </location>
</feature>
<keyword evidence="8" id="KW-1185">Reference proteome</keyword>
<dbReference type="Pfam" id="PF04932">
    <property type="entry name" value="Wzy_C"/>
    <property type="match status" value="1"/>
</dbReference>
<feature type="transmembrane region" description="Helical" evidence="5">
    <location>
        <begin position="397"/>
        <end position="416"/>
    </location>
</feature>
<evidence type="ECO:0000313" key="8">
    <source>
        <dbReference type="Proteomes" id="UP000003835"/>
    </source>
</evidence>